<organism evidence="5 6">
    <name type="scientific">Senna tora</name>
    <dbReference type="NCBI Taxonomy" id="362788"/>
    <lineage>
        <taxon>Eukaryota</taxon>
        <taxon>Viridiplantae</taxon>
        <taxon>Streptophyta</taxon>
        <taxon>Embryophyta</taxon>
        <taxon>Tracheophyta</taxon>
        <taxon>Spermatophyta</taxon>
        <taxon>Magnoliopsida</taxon>
        <taxon>eudicotyledons</taxon>
        <taxon>Gunneridae</taxon>
        <taxon>Pentapetalae</taxon>
        <taxon>rosids</taxon>
        <taxon>fabids</taxon>
        <taxon>Fabales</taxon>
        <taxon>Fabaceae</taxon>
        <taxon>Caesalpinioideae</taxon>
        <taxon>Cassia clade</taxon>
        <taxon>Senna</taxon>
    </lineage>
</organism>
<dbReference type="OrthoDB" id="529194at2759"/>
<evidence type="ECO:0000259" key="4">
    <source>
        <dbReference type="Pfam" id="PF05347"/>
    </source>
</evidence>
<evidence type="ECO:0000256" key="1">
    <source>
        <dbReference type="ARBA" id="ARBA00004305"/>
    </source>
</evidence>
<reference evidence="5" key="1">
    <citation type="submission" date="2020-09" db="EMBL/GenBank/DDBJ databases">
        <title>Genome-Enabled Discovery of Anthraquinone Biosynthesis in Senna tora.</title>
        <authorList>
            <person name="Kang S.-H."/>
            <person name="Pandey R.P."/>
            <person name="Lee C.-M."/>
            <person name="Sim J.-S."/>
            <person name="Jeong J.-T."/>
            <person name="Choi B.-S."/>
            <person name="Jung M."/>
            <person name="Ginzburg D."/>
            <person name="Zhao K."/>
            <person name="Won S.Y."/>
            <person name="Oh T.-J."/>
            <person name="Yu Y."/>
            <person name="Kim N.-H."/>
            <person name="Lee O.R."/>
            <person name="Lee T.-H."/>
            <person name="Bashyal P."/>
            <person name="Kim T.-S."/>
            <person name="Lee W.-H."/>
            <person name="Kawkins C."/>
            <person name="Kim C.-K."/>
            <person name="Kim J.S."/>
            <person name="Ahn B.O."/>
            <person name="Rhee S.Y."/>
            <person name="Sohng J.K."/>
        </authorList>
    </citation>
    <scope>NUCLEOTIDE SEQUENCE</scope>
    <source>
        <tissue evidence="5">Leaf</tissue>
    </source>
</reference>
<comment type="caution">
    <text evidence="5">The sequence shown here is derived from an EMBL/GenBank/DDBJ whole genome shotgun (WGS) entry which is preliminary data.</text>
</comment>
<dbReference type="InterPro" id="IPR045298">
    <property type="entry name" value="Complex1_LYR_LYRM7"/>
</dbReference>
<protein>
    <submittedName>
        <fullName evidence="5">Mitochondrial zinc maintenance protein 1, mitochondrial</fullName>
    </submittedName>
</protein>
<sequence length="134" mass="14934">MEREMARAEVITAYRTLLRATRKTFAGDSLMIKESAGEVRKKFEDNRHVTSDAEIQSLLREAGEASHFLTNMIVQAKLNSATGSKLPTNHPTILSKHPPDHALMLQPHILVKPGQEHAGAMLELPSEEIVQRSK</sequence>
<evidence type="ECO:0000256" key="3">
    <source>
        <dbReference type="ARBA" id="ARBA00023186"/>
    </source>
</evidence>
<dbReference type="GO" id="GO:0034551">
    <property type="term" value="P:mitochondrial respiratory chain complex III assembly"/>
    <property type="evidence" value="ECO:0007669"/>
    <property type="project" value="InterPro"/>
</dbReference>
<proteinExistence type="predicted"/>
<keyword evidence="2" id="KW-0496">Mitochondrion</keyword>
<keyword evidence="6" id="KW-1185">Reference proteome</keyword>
<keyword evidence="3" id="KW-0143">Chaperone</keyword>
<dbReference type="CDD" id="cd20267">
    <property type="entry name" value="Complex1_LYR_LYRM7"/>
    <property type="match status" value="1"/>
</dbReference>
<dbReference type="GO" id="GO:0044183">
    <property type="term" value="F:protein folding chaperone"/>
    <property type="evidence" value="ECO:0007669"/>
    <property type="project" value="TreeGrafter"/>
</dbReference>
<feature type="domain" description="Complex 1 LYR protein" evidence="4">
    <location>
        <begin position="9"/>
        <end position="63"/>
    </location>
</feature>
<evidence type="ECO:0000313" key="5">
    <source>
        <dbReference type="EMBL" id="KAF7818205.1"/>
    </source>
</evidence>
<dbReference type="AlphaFoldDB" id="A0A834TAH0"/>
<dbReference type="EMBL" id="JAAIUW010000008">
    <property type="protein sequence ID" value="KAF7818205.1"/>
    <property type="molecule type" value="Genomic_DNA"/>
</dbReference>
<dbReference type="PANTHER" id="PTHR46749">
    <property type="entry name" value="COMPLEX III ASSEMBLY FACTOR LYRM7"/>
    <property type="match status" value="1"/>
</dbReference>
<dbReference type="InterPro" id="IPR008011">
    <property type="entry name" value="Complex1_LYR_dom"/>
</dbReference>
<name>A0A834TAH0_9FABA</name>
<dbReference type="GO" id="GO:0005759">
    <property type="term" value="C:mitochondrial matrix"/>
    <property type="evidence" value="ECO:0007669"/>
    <property type="project" value="UniProtKB-SubCell"/>
</dbReference>
<evidence type="ECO:0000256" key="2">
    <source>
        <dbReference type="ARBA" id="ARBA00023128"/>
    </source>
</evidence>
<dbReference type="Proteomes" id="UP000634136">
    <property type="component" value="Unassembled WGS sequence"/>
</dbReference>
<comment type="subcellular location">
    <subcellularLocation>
        <location evidence="1">Mitochondrion matrix</location>
    </subcellularLocation>
</comment>
<dbReference type="InterPro" id="IPR050435">
    <property type="entry name" value="MZM1/LYRM7"/>
</dbReference>
<dbReference type="PANTHER" id="PTHR46749:SF1">
    <property type="entry name" value="COMPLEX III ASSEMBLY FACTOR LYRM7"/>
    <property type="match status" value="1"/>
</dbReference>
<accession>A0A834TAH0</accession>
<gene>
    <name evidence="5" type="ORF">G2W53_023660</name>
</gene>
<dbReference type="Pfam" id="PF05347">
    <property type="entry name" value="Complex1_LYR"/>
    <property type="match status" value="1"/>
</dbReference>
<evidence type="ECO:0000313" key="6">
    <source>
        <dbReference type="Proteomes" id="UP000634136"/>
    </source>
</evidence>